<dbReference type="Proteomes" id="UP001528411">
    <property type="component" value="Unassembled WGS sequence"/>
</dbReference>
<organism evidence="1 2">
    <name type="scientific">Psychrosphaera algicola</name>
    <dbReference type="NCBI Taxonomy" id="3023714"/>
    <lineage>
        <taxon>Bacteria</taxon>
        <taxon>Pseudomonadati</taxon>
        <taxon>Pseudomonadota</taxon>
        <taxon>Gammaproteobacteria</taxon>
        <taxon>Alteromonadales</taxon>
        <taxon>Pseudoalteromonadaceae</taxon>
        <taxon>Psychrosphaera</taxon>
    </lineage>
</organism>
<reference evidence="1 2" key="1">
    <citation type="submission" date="2023-01" db="EMBL/GenBank/DDBJ databases">
        <title>Psychrosphaera sp. nov., isolated from marine algae.</title>
        <authorList>
            <person name="Bayburt H."/>
            <person name="Choi B.J."/>
            <person name="Kim J.M."/>
            <person name="Choi D.G."/>
            <person name="Jeon C.O."/>
        </authorList>
    </citation>
    <scope>NUCLEOTIDE SEQUENCE [LARGE SCALE GENOMIC DNA]</scope>
    <source>
        <strain evidence="1 2">G1-22</strain>
    </source>
</reference>
<dbReference type="EMBL" id="JAQOMS010000002">
    <property type="protein sequence ID" value="MDC2888341.1"/>
    <property type="molecule type" value="Genomic_DNA"/>
</dbReference>
<dbReference type="InterPro" id="IPR016908">
    <property type="entry name" value="UCP029037"/>
</dbReference>
<accession>A0ABT5FAA9</accession>
<proteinExistence type="predicted"/>
<evidence type="ECO:0000313" key="2">
    <source>
        <dbReference type="Proteomes" id="UP001528411"/>
    </source>
</evidence>
<dbReference type="Pfam" id="PF10071">
    <property type="entry name" value="DUF2310"/>
    <property type="match status" value="1"/>
</dbReference>
<sequence length="143" mass="16105">MYVCQLSFNCAVDIEISEAQTVISALLDEYRYNGQIIGREFPVILVDDHFDVIFVCPEQDSVAVKYNTDNVTDAFEAIAKCGLALPQFKVLGLESQSDFADLCKVPSALVLYSTFVQSCSPVRCMDHFYLSHYISYRSQFVTT</sequence>
<name>A0ABT5FAA9_9GAMM</name>
<keyword evidence="2" id="KW-1185">Reference proteome</keyword>
<evidence type="ECO:0000313" key="1">
    <source>
        <dbReference type="EMBL" id="MDC2888341.1"/>
    </source>
</evidence>
<protein>
    <submittedName>
        <fullName evidence="1">DUF2310 family Zn-ribbon-containing protein</fullName>
    </submittedName>
</protein>
<gene>
    <name evidence="1" type="ORF">PN838_05590</name>
</gene>
<comment type="caution">
    <text evidence="1">The sequence shown here is derived from an EMBL/GenBank/DDBJ whole genome shotgun (WGS) entry which is preliminary data.</text>
</comment>